<dbReference type="Proteomes" id="UP000737018">
    <property type="component" value="Unassembled WGS sequence"/>
</dbReference>
<dbReference type="EMBL" id="JRKL02001348">
    <property type="protein sequence ID" value="KAF3964544.1"/>
    <property type="molecule type" value="Genomic_DNA"/>
</dbReference>
<sequence>MRTRRICTLLGIDSGIDGATSDSNFSSIQLSVLDENELNNCINRGLEHWFQSYFQCTSIQLSFLTIQLQKFLMAFLVL</sequence>
<name>A0A8J4VX50_9ROSI</name>
<protein>
    <submittedName>
        <fullName evidence="1">Uncharacterized protein</fullName>
    </submittedName>
</protein>
<keyword evidence="2" id="KW-1185">Reference proteome</keyword>
<organism evidence="1 2">
    <name type="scientific">Castanea mollissima</name>
    <name type="common">Chinese chestnut</name>
    <dbReference type="NCBI Taxonomy" id="60419"/>
    <lineage>
        <taxon>Eukaryota</taxon>
        <taxon>Viridiplantae</taxon>
        <taxon>Streptophyta</taxon>
        <taxon>Embryophyta</taxon>
        <taxon>Tracheophyta</taxon>
        <taxon>Spermatophyta</taxon>
        <taxon>Magnoliopsida</taxon>
        <taxon>eudicotyledons</taxon>
        <taxon>Gunneridae</taxon>
        <taxon>Pentapetalae</taxon>
        <taxon>rosids</taxon>
        <taxon>fabids</taxon>
        <taxon>Fagales</taxon>
        <taxon>Fagaceae</taxon>
        <taxon>Castanea</taxon>
    </lineage>
</organism>
<evidence type="ECO:0000313" key="2">
    <source>
        <dbReference type="Proteomes" id="UP000737018"/>
    </source>
</evidence>
<proteinExistence type="predicted"/>
<dbReference type="AlphaFoldDB" id="A0A8J4VX50"/>
<reference evidence="1" key="1">
    <citation type="submission" date="2020-03" db="EMBL/GenBank/DDBJ databases">
        <title>Castanea mollissima Vanexum genome sequencing.</title>
        <authorList>
            <person name="Staton M."/>
        </authorList>
    </citation>
    <scope>NUCLEOTIDE SEQUENCE</scope>
    <source>
        <tissue evidence="1">Leaf</tissue>
    </source>
</reference>
<evidence type="ECO:0000313" key="1">
    <source>
        <dbReference type="EMBL" id="KAF3964544.1"/>
    </source>
</evidence>
<accession>A0A8J4VX50</accession>
<gene>
    <name evidence="1" type="ORF">CMV_011175</name>
</gene>
<comment type="caution">
    <text evidence="1">The sequence shown here is derived from an EMBL/GenBank/DDBJ whole genome shotgun (WGS) entry which is preliminary data.</text>
</comment>